<dbReference type="SUPFAM" id="SSF46458">
    <property type="entry name" value="Globin-like"/>
    <property type="match status" value="1"/>
</dbReference>
<dbReference type="GO" id="GO:0020037">
    <property type="term" value="F:heme binding"/>
    <property type="evidence" value="ECO:0007669"/>
    <property type="project" value="InterPro"/>
</dbReference>
<dbReference type="EMBL" id="JOJR01000018">
    <property type="protein sequence ID" value="RCN50898.1"/>
    <property type="molecule type" value="Genomic_DNA"/>
</dbReference>
<protein>
    <recommendedName>
        <fullName evidence="3">Globin</fullName>
    </recommendedName>
</protein>
<dbReference type="STRING" id="29170.A0A368H575"/>
<dbReference type="CDD" id="cd01040">
    <property type="entry name" value="Mb-like"/>
    <property type="match status" value="1"/>
</dbReference>
<sequence length="173" mass="19425">MHERCERRRSKGSIATLRDHTHFFVSLVSQVVQSLDHDPESIIDHIDTIGRNHAYLKQYGFRSVLWEKVGEYFIDIVVIQDCVRGFPEACRAWTIMIAALVDRLRAAPRRGSFALSAASSQTSINGSTQSINSMRRGSTISSCNGSQTNVNESSMNINGTFPKRQVFQSVCEQ</sequence>
<dbReference type="InterPro" id="IPR044399">
    <property type="entry name" value="Mb-like_M"/>
</dbReference>
<gene>
    <name evidence="1" type="ORF">ANCCAN_02911</name>
</gene>
<keyword evidence="2" id="KW-1185">Reference proteome</keyword>
<dbReference type="AlphaFoldDB" id="A0A368H575"/>
<dbReference type="OrthoDB" id="5863194at2759"/>
<proteinExistence type="predicted"/>
<dbReference type="InterPro" id="IPR009050">
    <property type="entry name" value="Globin-like_sf"/>
</dbReference>
<accession>A0A368H575</accession>
<evidence type="ECO:0008006" key="3">
    <source>
        <dbReference type="Google" id="ProtNLM"/>
    </source>
</evidence>
<dbReference type="Proteomes" id="UP000252519">
    <property type="component" value="Unassembled WGS sequence"/>
</dbReference>
<evidence type="ECO:0000313" key="2">
    <source>
        <dbReference type="Proteomes" id="UP000252519"/>
    </source>
</evidence>
<dbReference type="Gene3D" id="1.10.490.10">
    <property type="entry name" value="Globins"/>
    <property type="match status" value="1"/>
</dbReference>
<comment type="caution">
    <text evidence="1">The sequence shown here is derived from an EMBL/GenBank/DDBJ whole genome shotgun (WGS) entry which is preliminary data.</text>
</comment>
<dbReference type="GO" id="GO:0019825">
    <property type="term" value="F:oxygen binding"/>
    <property type="evidence" value="ECO:0007669"/>
    <property type="project" value="InterPro"/>
</dbReference>
<organism evidence="1 2">
    <name type="scientific">Ancylostoma caninum</name>
    <name type="common">Dog hookworm</name>
    <dbReference type="NCBI Taxonomy" id="29170"/>
    <lineage>
        <taxon>Eukaryota</taxon>
        <taxon>Metazoa</taxon>
        <taxon>Ecdysozoa</taxon>
        <taxon>Nematoda</taxon>
        <taxon>Chromadorea</taxon>
        <taxon>Rhabditida</taxon>
        <taxon>Rhabditina</taxon>
        <taxon>Rhabditomorpha</taxon>
        <taxon>Strongyloidea</taxon>
        <taxon>Ancylostomatidae</taxon>
        <taxon>Ancylostomatinae</taxon>
        <taxon>Ancylostoma</taxon>
    </lineage>
</organism>
<evidence type="ECO:0000313" key="1">
    <source>
        <dbReference type="EMBL" id="RCN50898.1"/>
    </source>
</evidence>
<reference evidence="1 2" key="1">
    <citation type="submission" date="2014-10" db="EMBL/GenBank/DDBJ databases">
        <title>Draft genome of the hookworm Ancylostoma caninum.</title>
        <authorList>
            <person name="Mitreva M."/>
        </authorList>
    </citation>
    <scope>NUCLEOTIDE SEQUENCE [LARGE SCALE GENOMIC DNA]</scope>
    <source>
        <strain evidence="1 2">Baltimore</strain>
    </source>
</reference>
<dbReference type="InterPro" id="IPR012292">
    <property type="entry name" value="Globin/Proto"/>
</dbReference>
<name>A0A368H575_ANCCA</name>